<dbReference type="AlphaFoldDB" id="A0A9P1GHX7"/>
<dbReference type="Pfam" id="PF01369">
    <property type="entry name" value="Sec7"/>
    <property type="match status" value="1"/>
</dbReference>
<evidence type="ECO:0000256" key="1">
    <source>
        <dbReference type="SAM" id="MobiDB-lite"/>
    </source>
</evidence>
<organism evidence="3">
    <name type="scientific">Cladocopium goreaui</name>
    <dbReference type="NCBI Taxonomy" id="2562237"/>
    <lineage>
        <taxon>Eukaryota</taxon>
        <taxon>Sar</taxon>
        <taxon>Alveolata</taxon>
        <taxon>Dinophyceae</taxon>
        <taxon>Suessiales</taxon>
        <taxon>Symbiodiniaceae</taxon>
        <taxon>Cladocopium</taxon>
    </lineage>
</organism>
<protein>
    <submittedName>
        <fullName evidence="5">SEC7 domain-containing protein</fullName>
    </submittedName>
</protein>
<dbReference type="GO" id="GO:0032012">
    <property type="term" value="P:regulation of ARF protein signal transduction"/>
    <property type="evidence" value="ECO:0007669"/>
    <property type="project" value="InterPro"/>
</dbReference>
<evidence type="ECO:0000313" key="3">
    <source>
        <dbReference type="EMBL" id="CAI4014606.1"/>
    </source>
</evidence>
<proteinExistence type="predicted"/>
<dbReference type="EMBL" id="CAMXCT030006445">
    <property type="protein sequence ID" value="CAL4801918.1"/>
    <property type="molecule type" value="Genomic_DNA"/>
</dbReference>
<dbReference type="InterPro" id="IPR023394">
    <property type="entry name" value="Sec7_C_sf"/>
</dbReference>
<dbReference type="InterPro" id="IPR035999">
    <property type="entry name" value="Sec7_dom_sf"/>
</dbReference>
<feature type="region of interest" description="Disordered" evidence="1">
    <location>
        <begin position="422"/>
        <end position="452"/>
    </location>
</feature>
<feature type="compositionally biased region" description="Polar residues" evidence="1">
    <location>
        <begin position="235"/>
        <end position="248"/>
    </location>
</feature>
<evidence type="ECO:0000313" key="6">
    <source>
        <dbReference type="Proteomes" id="UP001152797"/>
    </source>
</evidence>
<dbReference type="InterPro" id="IPR000904">
    <property type="entry name" value="Sec7_dom"/>
</dbReference>
<reference evidence="3" key="1">
    <citation type="submission" date="2022-10" db="EMBL/GenBank/DDBJ databases">
        <authorList>
            <person name="Chen Y."/>
            <person name="Dougan E. K."/>
            <person name="Chan C."/>
            <person name="Rhodes N."/>
            <person name="Thang M."/>
        </authorList>
    </citation>
    <scope>NUCLEOTIDE SEQUENCE</scope>
</reference>
<feature type="region of interest" description="Disordered" evidence="1">
    <location>
        <begin position="363"/>
        <end position="386"/>
    </location>
</feature>
<feature type="compositionally biased region" description="Basic residues" evidence="1">
    <location>
        <begin position="622"/>
        <end position="632"/>
    </location>
</feature>
<feature type="region of interest" description="Disordered" evidence="1">
    <location>
        <begin position="590"/>
        <end position="638"/>
    </location>
</feature>
<feature type="region of interest" description="Disordered" evidence="1">
    <location>
        <begin position="235"/>
        <end position="280"/>
    </location>
</feature>
<dbReference type="SMART" id="SM00222">
    <property type="entry name" value="Sec7"/>
    <property type="match status" value="1"/>
</dbReference>
<dbReference type="Proteomes" id="UP001152797">
    <property type="component" value="Unassembled WGS sequence"/>
</dbReference>
<feature type="compositionally biased region" description="Polar residues" evidence="1">
    <location>
        <begin position="422"/>
        <end position="438"/>
    </location>
</feature>
<sequence length="786" mass="85340">MTSVRGPLPSALATAAYRAALALDAKTSDGAEELLSEVSQHLERITVAVLSQELLTKSALEMALLPILQGTWEEARARHFCDVCWAAAAKAALRSPAPAAPPTEAAQKAMAAMAEHHANELIKEELSSSAPKRKAKGRPGPKAKPPTPPPPEAEAESDSSSELKVRDQSNSFSVFQDVKDDSPMNALSATGRKATVRDRCKWTVKSYKDGLETTWDVLETDGHLNSMRIVGKESVSNDTSCAQRTQRAGPSEGRAKSGHSTLSYSETAEEEHSMMRTVSSGTAQRLFEELEEERRWEMNLEGLEEGLCDEVSIGELEMDDAAQAPEVWDGAWQEESSFYSAYPPASPPSLPSMPLPPGAVPRRAPGCVERTPSAPSRLEQSCPPSPLFPRDLLGAPGGLPRRRVNSHDYNFSLARQMSLESSITSDSAGGGRSMTQTPPGLFPSTPECDPSPSTGFMLPPLHNLPASIAESPPGALMTPQVVYIPVLLPHRCSHCGHDCDGRGPLAAPLAAPEMSASTFPRPEACGDLELSVEERAWIYLRASQASLVDRKNLAGFLSSPKPHCKELLKAYTRLWESEWRMEWRNTLEIPEESAASSPGSRQSSRSGSQGPTTTTPSDVSRRTRSQSRRRMSRTASGLRSKKNIRDWILGRLGGVSSTADDKSNGNLFVSAMRSFFANAIRMAKLEADPVQRVIEAFAEALVADSAFLSCFQASMLPEAERQTYRTPDEVLFGLAYTTLMLNTDMHNKQVAQKMWDNKKFVGAGKGCGVTGGLMAQIYKNIQGEEI</sequence>
<dbReference type="Gene3D" id="1.10.1000.11">
    <property type="entry name" value="Arf Nucleotide-binding Site Opener,domain 2"/>
    <property type="match status" value="1"/>
</dbReference>
<dbReference type="SUPFAM" id="SSF48425">
    <property type="entry name" value="Sec7 domain"/>
    <property type="match status" value="1"/>
</dbReference>
<evidence type="ECO:0000313" key="5">
    <source>
        <dbReference type="EMBL" id="CAL4801918.1"/>
    </source>
</evidence>
<evidence type="ECO:0000259" key="2">
    <source>
        <dbReference type="PROSITE" id="PS50190"/>
    </source>
</evidence>
<accession>A0A9P1GHX7</accession>
<reference evidence="4" key="2">
    <citation type="submission" date="2024-04" db="EMBL/GenBank/DDBJ databases">
        <authorList>
            <person name="Chen Y."/>
            <person name="Shah S."/>
            <person name="Dougan E. K."/>
            <person name="Thang M."/>
            <person name="Chan C."/>
        </authorList>
    </citation>
    <scope>NUCLEOTIDE SEQUENCE [LARGE SCALE GENOMIC DNA]</scope>
</reference>
<name>A0A9P1GHX7_9DINO</name>
<feature type="compositionally biased region" description="Low complexity" evidence="1">
    <location>
        <begin position="593"/>
        <end position="617"/>
    </location>
</feature>
<feature type="compositionally biased region" description="Pro residues" evidence="1">
    <location>
        <begin position="142"/>
        <end position="152"/>
    </location>
</feature>
<dbReference type="EMBL" id="CAMXCT010006445">
    <property type="protein sequence ID" value="CAI4014606.1"/>
    <property type="molecule type" value="Genomic_DNA"/>
</dbReference>
<feature type="compositionally biased region" description="Basic residues" evidence="1">
    <location>
        <begin position="131"/>
        <end position="141"/>
    </location>
</feature>
<gene>
    <name evidence="3" type="ORF">C1SCF055_LOCUS39498</name>
</gene>
<dbReference type="GO" id="GO:0005085">
    <property type="term" value="F:guanyl-nucleotide exchange factor activity"/>
    <property type="evidence" value="ECO:0007669"/>
    <property type="project" value="InterPro"/>
</dbReference>
<dbReference type="PROSITE" id="PS50190">
    <property type="entry name" value="SEC7"/>
    <property type="match status" value="1"/>
</dbReference>
<feature type="domain" description="SEC7" evidence="2">
    <location>
        <begin position="668"/>
        <end position="784"/>
    </location>
</feature>
<dbReference type="EMBL" id="CAMXCT020006445">
    <property type="protein sequence ID" value="CAL1167981.1"/>
    <property type="molecule type" value="Genomic_DNA"/>
</dbReference>
<keyword evidence="6" id="KW-1185">Reference proteome</keyword>
<comment type="caution">
    <text evidence="3">The sequence shown here is derived from an EMBL/GenBank/DDBJ whole genome shotgun (WGS) entry which is preliminary data.</text>
</comment>
<dbReference type="OrthoDB" id="431834at2759"/>
<feature type="region of interest" description="Disordered" evidence="1">
    <location>
        <begin position="124"/>
        <end position="168"/>
    </location>
</feature>
<evidence type="ECO:0000313" key="4">
    <source>
        <dbReference type="EMBL" id="CAL1167981.1"/>
    </source>
</evidence>